<evidence type="ECO:0000256" key="2">
    <source>
        <dbReference type="ARBA" id="ARBA00007779"/>
    </source>
</evidence>
<evidence type="ECO:0000256" key="1">
    <source>
        <dbReference type="ARBA" id="ARBA00004141"/>
    </source>
</evidence>
<evidence type="ECO:0000313" key="14">
    <source>
        <dbReference type="EMBL" id="KMT03912.1"/>
    </source>
</evidence>
<organism evidence="14 15">
    <name type="scientific">Beta vulgaris subsp. vulgaris</name>
    <name type="common">Beet</name>
    <dbReference type="NCBI Taxonomy" id="3555"/>
    <lineage>
        <taxon>Eukaryota</taxon>
        <taxon>Viridiplantae</taxon>
        <taxon>Streptophyta</taxon>
        <taxon>Embryophyta</taxon>
        <taxon>Tracheophyta</taxon>
        <taxon>Spermatophyta</taxon>
        <taxon>Magnoliopsida</taxon>
        <taxon>eudicotyledons</taxon>
        <taxon>Gunneridae</taxon>
        <taxon>Pentapetalae</taxon>
        <taxon>Caryophyllales</taxon>
        <taxon>Chenopodiaceae</taxon>
        <taxon>Betoideae</taxon>
        <taxon>Beta</taxon>
    </lineage>
</organism>
<feature type="transmembrane region" description="Helical" evidence="10">
    <location>
        <begin position="79"/>
        <end position="103"/>
    </location>
</feature>
<feature type="transmembrane region" description="Helical" evidence="10">
    <location>
        <begin position="477"/>
        <end position="499"/>
    </location>
</feature>
<dbReference type="PANTHER" id="PTHR13018">
    <property type="entry name" value="PROBABLE MEMBRANE PROTEIN DUF221-RELATED"/>
    <property type="match status" value="1"/>
</dbReference>
<dbReference type="Pfam" id="PF13967">
    <property type="entry name" value="RSN1_TM"/>
    <property type="match status" value="2"/>
</dbReference>
<dbReference type="OMA" id="YISMVEY"/>
<evidence type="ECO:0000256" key="7">
    <source>
        <dbReference type="ARBA" id="ARBA00023065"/>
    </source>
</evidence>
<keyword evidence="7" id="KW-0406">Ion transport</keyword>
<comment type="similarity">
    <text evidence="2">Belongs to the CSC1 (TC 1.A.17) family.</text>
</comment>
<evidence type="ECO:0000256" key="4">
    <source>
        <dbReference type="ARBA" id="ARBA00022692"/>
    </source>
</evidence>
<keyword evidence="5" id="KW-0106">Calcium</keyword>
<dbReference type="InterPro" id="IPR032880">
    <property type="entry name" value="CSC1/OSCA1-like_N"/>
</dbReference>
<dbReference type="Pfam" id="PF02714">
    <property type="entry name" value="RSN1_7TM"/>
    <property type="match status" value="1"/>
</dbReference>
<evidence type="ECO:0000256" key="6">
    <source>
        <dbReference type="ARBA" id="ARBA00022989"/>
    </source>
</evidence>
<name>A0A0J8BRW7_BETVV</name>
<dbReference type="Pfam" id="PF14703">
    <property type="entry name" value="PHM7_cyt"/>
    <property type="match status" value="1"/>
</dbReference>
<evidence type="ECO:0000256" key="5">
    <source>
        <dbReference type="ARBA" id="ARBA00022837"/>
    </source>
</evidence>
<dbReference type="OrthoDB" id="1689567at2759"/>
<dbReference type="InterPro" id="IPR003864">
    <property type="entry name" value="CSC1/OSCA1-like_7TM"/>
</dbReference>
<evidence type="ECO:0000313" key="15">
    <source>
        <dbReference type="Proteomes" id="UP000035740"/>
    </source>
</evidence>
<gene>
    <name evidence="14" type="ORF">BVRB_8g187700</name>
</gene>
<feature type="transmembrane region" description="Helical" evidence="10">
    <location>
        <begin position="163"/>
        <end position="182"/>
    </location>
</feature>
<evidence type="ECO:0000259" key="13">
    <source>
        <dbReference type="Pfam" id="PF14703"/>
    </source>
</evidence>
<keyword evidence="9" id="KW-0407">Ion channel</keyword>
<feature type="transmembrane region" description="Helical" evidence="10">
    <location>
        <begin position="385"/>
        <end position="408"/>
    </location>
</feature>
<dbReference type="PANTHER" id="PTHR13018:SF100">
    <property type="entry name" value="CSC1-LIKE PROTEIN ERD4"/>
    <property type="match status" value="1"/>
</dbReference>
<evidence type="ECO:0008006" key="16">
    <source>
        <dbReference type="Google" id="ProtNLM"/>
    </source>
</evidence>
<keyword evidence="15" id="KW-1185">Reference proteome</keyword>
<dbReference type="InterPro" id="IPR045122">
    <property type="entry name" value="Csc1-like"/>
</dbReference>
<evidence type="ECO:0000256" key="9">
    <source>
        <dbReference type="ARBA" id="ARBA00023303"/>
    </source>
</evidence>
<dbReference type="GO" id="GO:0005886">
    <property type="term" value="C:plasma membrane"/>
    <property type="evidence" value="ECO:0007669"/>
    <property type="project" value="TreeGrafter"/>
</dbReference>
<evidence type="ECO:0000256" key="3">
    <source>
        <dbReference type="ARBA" id="ARBA00022448"/>
    </source>
</evidence>
<feature type="transmembrane region" description="Helical" evidence="10">
    <location>
        <begin position="520"/>
        <end position="538"/>
    </location>
</feature>
<dbReference type="GO" id="GO:0005227">
    <property type="term" value="F:calcium-activated cation channel activity"/>
    <property type="evidence" value="ECO:0007669"/>
    <property type="project" value="InterPro"/>
</dbReference>
<evidence type="ECO:0000256" key="10">
    <source>
        <dbReference type="SAM" id="Phobius"/>
    </source>
</evidence>
<dbReference type="InterPro" id="IPR027815">
    <property type="entry name" value="CSC1/OSCA1-like_cyt"/>
</dbReference>
<evidence type="ECO:0000259" key="12">
    <source>
        <dbReference type="Pfam" id="PF13967"/>
    </source>
</evidence>
<dbReference type="ExpressionAtlas" id="A0A0J8BRW7">
    <property type="expression patterns" value="baseline"/>
</dbReference>
<dbReference type="EMBL" id="KQ090162">
    <property type="protein sequence ID" value="KMT03912.1"/>
    <property type="molecule type" value="Genomic_DNA"/>
</dbReference>
<feature type="domain" description="CSC1/OSCA1-like N-terminal transmembrane" evidence="12">
    <location>
        <begin position="110"/>
        <end position="183"/>
    </location>
</feature>
<dbReference type="Gramene" id="KMT03912">
    <property type="protein sequence ID" value="KMT03912"/>
    <property type="gene ID" value="BVRB_8g187700"/>
</dbReference>
<evidence type="ECO:0000259" key="11">
    <source>
        <dbReference type="Pfam" id="PF02714"/>
    </source>
</evidence>
<keyword evidence="8 10" id="KW-0472">Membrane</keyword>
<reference evidence="14 15" key="1">
    <citation type="journal article" date="2014" name="Nature">
        <title>The genome of the recently domesticated crop plant sugar beet (Beta vulgaris).</title>
        <authorList>
            <person name="Dohm J.C."/>
            <person name="Minoche A.E."/>
            <person name="Holtgrawe D."/>
            <person name="Capella-Gutierrez S."/>
            <person name="Zakrzewski F."/>
            <person name="Tafer H."/>
            <person name="Rupp O."/>
            <person name="Sorensen T.R."/>
            <person name="Stracke R."/>
            <person name="Reinhardt R."/>
            <person name="Goesmann A."/>
            <person name="Kraft T."/>
            <person name="Schulz B."/>
            <person name="Stadler P.F."/>
            <person name="Schmidt T."/>
            <person name="Gabaldon T."/>
            <person name="Lehrach H."/>
            <person name="Weisshaar B."/>
            <person name="Himmelbauer H."/>
        </authorList>
    </citation>
    <scope>NUCLEOTIDE SEQUENCE [LARGE SCALE GENOMIC DNA]</scope>
    <source>
        <tissue evidence="14">Taproot</tissue>
    </source>
</reference>
<feature type="transmembrane region" description="Helical" evidence="10">
    <location>
        <begin position="582"/>
        <end position="613"/>
    </location>
</feature>
<feature type="domain" description="CSC1/OSCA1-like cytosolic" evidence="13">
    <location>
        <begin position="205"/>
        <end position="372"/>
    </location>
</feature>
<feature type="domain" description="CSC1/OSCA1-like 7TM region" evidence="11">
    <location>
        <begin position="383"/>
        <end position="654"/>
    </location>
</feature>
<keyword evidence="3" id="KW-0813">Transport</keyword>
<protein>
    <recommendedName>
        <fullName evidence="16">CSC1-like protein ERD4</fullName>
    </recommendedName>
</protein>
<feature type="transmembrane region" description="Helical" evidence="10">
    <location>
        <begin position="7"/>
        <end position="27"/>
    </location>
</feature>
<evidence type="ECO:0000256" key="8">
    <source>
        <dbReference type="ARBA" id="ARBA00023136"/>
    </source>
</evidence>
<keyword evidence="6 10" id="KW-1133">Transmembrane helix</keyword>
<dbReference type="AlphaFoldDB" id="A0A0J8BRW7"/>
<feature type="transmembrane region" description="Helical" evidence="10">
    <location>
        <begin position="441"/>
        <end position="457"/>
    </location>
</feature>
<feature type="transmembrane region" description="Helical" evidence="10">
    <location>
        <begin position="659"/>
        <end position="679"/>
    </location>
</feature>
<comment type="subcellular location">
    <subcellularLocation>
        <location evidence="1">Membrane</location>
        <topology evidence="1">Multi-pass membrane protein</topology>
    </subcellularLocation>
</comment>
<feature type="domain" description="CSC1/OSCA1-like N-terminal transmembrane" evidence="12">
    <location>
        <begin position="5"/>
        <end position="98"/>
    </location>
</feature>
<accession>A0A0J8BRW7</accession>
<proteinExistence type="inferred from homology"/>
<keyword evidence="4 10" id="KW-0812">Transmembrane</keyword>
<dbReference type="Proteomes" id="UP000035740">
    <property type="component" value="Chromosome 8"/>
</dbReference>
<feature type="transmembrane region" description="Helical" evidence="10">
    <location>
        <begin position="110"/>
        <end position="129"/>
    </location>
</feature>
<sequence>MDFSSFMTSLGTSFLIFVVLMLIFTWLSRKPANDVVYSPNLIVKGLYSSSRTRNPTSWIKEAISSSEDDIISISGVDTAVYFVFLATVDIMDFGCLLTSSYAVVKVPNSLAMLFLAGIVLLPSLLPVSITDHSVRLNSTTSNGTFNELDKFSMGHIGQKSDRLWAYLIAVYWVSLVTYFLLWKAYKHVSEIRAASLMSSEVRAEQFAVLVRDIPPPHEGETRKEQVDSYFNAVYPDTFYRSMVVTNNKEVNKIWEELEAYKKNLVIAETVYAQSKTIVSPEGTRPMNRLGLLGLCGKKVDTIDYCNEKISELIPKLEAEQKKTIRDRQVSSALIFFSSRVAAASAAQSLHARMVDHWTVMDAPEPRQIIWDNLSLNYYAREVRKYIVYIIVALAVLFFMLPISVISAFTTLENLAKLLPFIKPVLAIVSIRTVLGAYLPQLTLIIFLAMLPTLVMFLSKLEGIPSESHAVRSASGKYFYFIVFNAFIGVTLGGTLFGNLKDMEEHPNEIAELLGKGLPDNATFFLTFVALRCFVGYGLELSRLVPLIMFYLKKKYLCKTEAEVKEAWAPGDFRYATRIPADLLILTITLCYSVIAPLILPFGIIYFGLGWLVMRNQALKVYVPSFESYGRMWPHLHTRFLAALVLYQVTMLGYFGVKEFIYTVTLIPLPIISLIFAWVCNKKFYRFFQHPALEVACQELKETPNLKCVYMSFLPPSLSYEMLDVDQCEDV</sequence>